<keyword evidence="7 9" id="KW-0472">Membrane</keyword>
<reference evidence="11" key="1">
    <citation type="submission" date="2020-12" db="EMBL/GenBank/DDBJ databases">
        <title>Bacterial taxonomy.</title>
        <authorList>
            <person name="Pan X."/>
        </authorList>
    </citation>
    <scope>NUCLEOTIDE SEQUENCE</scope>
    <source>
        <strain evidence="11">M0105</strain>
    </source>
</reference>
<proteinExistence type="inferred from homology"/>
<organism evidence="11 12">
    <name type="scientific">Thermohalobaculum xanthum</name>
    <dbReference type="NCBI Taxonomy" id="2753746"/>
    <lineage>
        <taxon>Bacteria</taxon>
        <taxon>Pseudomonadati</taxon>
        <taxon>Pseudomonadota</taxon>
        <taxon>Alphaproteobacteria</taxon>
        <taxon>Rhodobacterales</taxon>
        <taxon>Paracoccaceae</taxon>
        <taxon>Thermohalobaculum</taxon>
    </lineage>
</organism>
<dbReference type="GO" id="GO:0005886">
    <property type="term" value="C:plasma membrane"/>
    <property type="evidence" value="ECO:0007669"/>
    <property type="project" value="UniProtKB-SubCell"/>
</dbReference>
<protein>
    <recommendedName>
        <fullName evidence="9">TRAP transporter small permease protein</fullName>
    </recommendedName>
</protein>
<feature type="domain" description="Tripartite ATP-independent periplasmic transporters DctQ component" evidence="10">
    <location>
        <begin position="43"/>
        <end position="172"/>
    </location>
</feature>
<dbReference type="Pfam" id="PF04290">
    <property type="entry name" value="DctQ"/>
    <property type="match status" value="1"/>
</dbReference>
<keyword evidence="5 9" id="KW-0812">Transmembrane</keyword>
<name>A0A8J7M8S5_9RHOB</name>
<comment type="subunit">
    <text evidence="9">The complex comprises the extracytoplasmic solute receptor protein and the two transmembrane proteins.</text>
</comment>
<evidence type="ECO:0000256" key="6">
    <source>
        <dbReference type="ARBA" id="ARBA00022989"/>
    </source>
</evidence>
<dbReference type="RefSeq" id="WP_200611181.1">
    <property type="nucleotide sequence ID" value="NZ_JAEHHL010000008.1"/>
</dbReference>
<evidence type="ECO:0000259" key="10">
    <source>
        <dbReference type="Pfam" id="PF04290"/>
    </source>
</evidence>
<evidence type="ECO:0000313" key="11">
    <source>
        <dbReference type="EMBL" id="MBK0400416.1"/>
    </source>
</evidence>
<feature type="transmembrane region" description="Helical" evidence="9">
    <location>
        <begin position="106"/>
        <end position="127"/>
    </location>
</feature>
<keyword evidence="3" id="KW-1003">Cell membrane</keyword>
<evidence type="ECO:0000313" key="12">
    <source>
        <dbReference type="Proteomes" id="UP000655420"/>
    </source>
</evidence>
<keyword evidence="12" id="KW-1185">Reference proteome</keyword>
<accession>A0A8J7M8S5</accession>
<evidence type="ECO:0000256" key="4">
    <source>
        <dbReference type="ARBA" id="ARBA00022519"/>
    </source>
</evidence>
<comment type="subcellular location">
    <subcellularLocation>
        <location evidence="1 9">Cell inner membrane</location>
        <topology evidence="1 9">Multi-pass membrane protein</topology>
    </subcellularLocation>
</comment>
<comment type="similarity">
    <text evidence="8 9">Belongs to the TRAP transporter small permease family.</text>
</comment>
<dbReference type="GO" id="GO:0015740">
    <property type="term" value="P:C4-dicarboxylate transport"/>
    <property type="evidence" value="ECO:0007669"/>
    <property type="project" value="TreeGrafter"/>
</dbReference>
<dbReference type="GO" id="GO:0022857">
    <property type="term" value="F:transmembrane transporter activity"/>
    <property type="evidence" value="ECO:0007669"/>
    <property type="project" value="UniProtKB-UniRule"/>
</dbReference>
<evidence type="ECO:0000256" key="9">
    <source>
        <dbReference type="RuleBase" id="RU369079"/>
    </source>
</evidence>
<keyword evidence="4 9" id="KW-0997">Cell inner membrane</keyword>
<feature type="transmembrane region" description="Helical" evidence="9">
    <location>
        <begin position="67"/>
        <end position="85"/>
    </location>
</feature>
<evidence type="ECO:0000256" key="8">
    <source>
        <dbReference type="ARBA" id="ARBA00038436"/>
    </source>
</evidence>
<sequence>MAENGSQDHTAIPAQGWLRPLAALDGLIARLEAAVLAAGVILMAVLSVANVIGRFVFGQSIFFAEELNQFLVVLITFFGIGYAARQGRHIRMTAFYDAMPDRARKWLMVVIALITAAAMFVLAWYALAYVQSVLDTGRVAPALRVPVWVTLVWAPVGFVVTGIQYVMTAVVNLTRPEVYVSSSVIDSYDDSPTEV</sequence>
<evidence type="ECO:0000256" key="2">
    <source>
        <dbReference type="ARBA" id="ARBA00022448"/>
    </source>
</evidence>
<dbReference type="InterPro" id="IPR055348">
    <property type="entry name" value="DctQ"/>
</dbReference>
<dbReference type="Proteomes" id="UP000655420">
    <property type="component" value="Unassembled WGS sequence"/>
</dbReference>
<evidence type="ECO:0000256" key="1">
    <source>
        <dbReference type="ARBA" id="ARBA00004429"/>
    </source>
</evidence>
<feature type="transmembrane region" description="Helical" evidence="9">
    <location>
        <begin position="33"/>
        <end position="55"/>
    </location>
</feature>
<dbReference type="PANTHER" id="PTHR35011:SF2">
    <property type="entry name" value="2,3-DIKETO-L-GULONATE TRAP TRANSPORTER SMALL PERMEASE PROTEIN YIAM"/>
    <property type="match status" value="1"/>
</dbReference>
<dbReference type="PANTHER" id="PTHR35011">
    <property type="entry name" value="2,3-DIKETO-L-GULONATE TRAP TRANSPORTER SMALL PERMEASE PROTEIN YIAM"/>
    <property type="match status" value="1"/>
</dbReference>
<feature type="transmembrane region" description="Helical" evidence="9">
    <location>
        <begin position="147"/>
        <end position="167"/>
    </location>
</feature>
<comment type="caution">
    <text evidence="11">The sequence shown here is derived from an EMBL/GenBank/DDBJ whole genome shotgun (WGS) entry which is preliminary data.</text>
</comment>
<dbReference type="EMBL" id="JAEHHL010000008">
    <property type="protein sequence ID" value="MBK0400416.1"/>
    <property type="molecule type" value="Genomic_DNA"/>
</dbReference>
<evidence type="ECO:0000256" key="7">
    <source>
        <dbReference type="ARBA" id="ARBA00023136"/>
    </source>
</evidence>
<keyword evidence="2 9" id="KW-0813">Transport</keyword>
<keyword evidence="6 9" id="KW-1133">Transmembrane helix</keyword>
<dbReference type="AlphaFoldDB" id="A0A8J7M8S5"/>
<dbReference type="InterPro" id="IPR007387">
    <property type="entry name" value="TRAP_DctQ"/>
</dbReference>
<gene>
    <name evidence="11" type="ORF">H0I76_14540</name>
</gene>
<comment type="function">
    <text evidence="9">Part of the tripartite ATP-independent periplasmic (TRAP) transport system.</text>
</comment>
<evidence type="ECO:0000256" key="3">
    <source>
        <dbReference type="ARBA" id="ARBA00022475"/>
    </source>
</evidence>
<evidence type="ECO:0000256" key="5">
    <source>
        <dbReference type="ARBA" id="ARBA00022692"/>
    </source>
</evidence>